<accession>A0AAD9XL31</accession>
<dbReference type="AlphaFoldDB" id="A0AAD9XL31"/>
<dbReference type="Proteomes" id="UP001280121">
    <property type="component" value="Unassembled WGS sequence"/>
</dbReference>
<name>A0AAD9XL31_9ROSI</name>
<protein>
    <submittedName>
        <fullName evidence="2">Uncharacterized protein</fullName>
    </submittedName>
</protein>
<evidence type="ECO:0000313" key="2">
    <source>
        <dbReference type="EMBL" id="KAK2661470.1"/>
    </source>
</evidence>
<sequence length="104" mass="11456">MSPSLRSQSPGFPVRVRLHSICPAQSQTTSYDGLCDDRSSSGTTRPAATNDRRLVAVAVVRKVATRIQKDTKSFTSVLLREATPRSVFFPAWTPFRMATGKGRE</sequence>
<feature type="region of interest" description="Disordered" evidence="1">
    <location>
        <begin position="27"/>
        <end position="49"/>
    </location>
</feature>
<evidence type="ECO:0000256" key="1">
    <source>
        <dbReference type="SAM" id="MobiDB-lite"/>
    </source>
</evidence>
<dbReference type="EMBL" id="JANJYI010000001">
    <property type="protein sequence ID" value="KAK2661470.1"/>
    <property type="molecule type" value="Genomic_DNA"/>
</dbReference>
<gene>
    <name evidence="2" type="ORF">Ddye_000044</name>
</gene>
<proteinExistence type="predicted"/>
<comment type="caution">
    <text evidence="2">The sequence shown here is derived from an EMBL/GenBank/DDBJ whole genome shotgun (WGS) entry which is preliminary data.</text>
</comment>
<organism evidence="2 3">
    <name type="scientific">Dipteronia dyeriana</name>
    <dbReference type="NCBI Taxonomy" id="168575"/>
    <lineage>
        <taxon>Eukaryota</taxon>
        <taxon>Viridiplantae</taxon>
        <taxon>Streptophyta</taxon>
        <taxon>Embryophyta</taxon>
        <taxon>Tracheophyta</taxon>
        <taxon>Spermatophyta</taxon>
        <taxon>Magnoliopsida</taxon>
        <taxon>eudicotyledons</taxon>
        <taxon>Gunneridae</taxon>
        <taxon>Pentapetalae</taxon>
        <taxon>rosids</taxon>
        <taxon>malvids</taxon>
        <taxon>Sapindales</taxon>
        <taxon>Sapindaceae</taxon>
        <taxon>Hippocastanoideae</taxon>
        <taxon>Acereae</taxon>
        <taxon>Dipteronia</taxon>
    </lineage>
</organism>
<reference evidence="2" key="1">
    <citation type="journal article" date="2023" name="Plant J.">
        <title>Genome sequences and population genomics provide insights into the demographic history, inbreeding, and mutation load of two 'living fossil' tree species of Dipteronia.</title>
        <authorList>
            <person name="Feng Y."/>
            <person name="Comes H.P."/>
            <person name="Chen J."/>
            <person name="Zhu S."/>
            <person name="Lu R."/>
            <person name="Zhang X."/>
            <person name="Li P."/>
            <person name="Qiu J."/>
            <person name="Olsen K.M."/>
            <person name="Qiu Y."/>
        </authorList>
    </citation>
    <scope>NUCLEOTIDE SEQUENCE</scope>
    <source>
        <strain evidence="2">KIB01</strain>
    </source>
</reference>
<evidence type="ECO:0000313" key="3">
    <source>
        <dbReference type="Proteomes" id="UP001280121"/>
    </source>
</evidence>
<keyword evidence="3" id="KW-1185">Reference proteome</keyword>